<evidence type="ECO:0000313" key="2">
    <source>
        <dbReference type="EMBL" id="KAG0585851.1"/>
    </source>
</evidence>
<dbReference type="Proteomes" id="UP000822688">
    <property type="component" value="Chromosome 2"/>
</dbReference>
<reference evidence="2" key="1">
    <citation type="submission" date="2020-06" db="EMBL/GenBank/DDBJ databases">
        <title>WGS assembly of Ceratodon purpureus strain R40.</title>
        <authorList>
            <person name="Carey S.B."/>
            <person name="Jenkins J."/>
            <person name="Shu S."/>
            <person name="Lovell J.T."/>
            <person name="Sreedasyam A."/>
            <person name="Maumus F."/>
            <person name="Tiley G.P."/>
            <person name="Fernandez-Pozo N."/>
            <person name="Barry K."/>
            <person name="Chen C."/>
            <person name="Wang M."/>
            <person name="Lipzen A."/>
            <person name="Daum C."/>
            <person name="Saski C.A."/>
            <person name="Payton A.C."/>
            <person name="Mcbreen J.C."/>
            <person name="Conrad R.E."/>
            <person name="Kollar L.M."/>
            <person name="Olsson S."/>
            <person name="Huttunen S."/>
            <person name="Landis J.B."/>
            <person name="Wickett N.J."/>
            <person name="Johnson M.G."/>
            <person name="Rensing S.A."/>
            <person name="Grimwood J."/>
            <person name="Schmutz J."/>
            <person name="Mcdaniel S.F."/>
        </authorList>
    </citation>
    <scope>NUCLEOTIDE SEQUENCE</scope>
    <source>
        <strain evidence="2">R40</strain>
    </source>
</reference>
<evidence type="ECO:0000313" key="3">
    <source>
        <dbReference type="Proteomes" id="UP000822688"/>
    </source>
</evidence>
<keyword evidence="3" id="KW-1185">Reference proteome</keyword>
<comment type="caution">
    <text evidence="2">The sequence shown here is derived from an EMBL/GenBank/DDBJ whole genome shotgun (WGS) entry which is preliminary data.</text>
</comment>
<proteinExistence type="predicted"/>
<gene>
    <name evidence="2" type="ORF">KC19_2G044000</name>
</gene>
<name>A0A8T0ISV8_CERPU</name>
<dbReference type="AlphaFoldDB" id="A0A8T0ISV8"/>
<feature type="compositionally biased region" description="Polar residues" evidence="1">
    <location>
        <begin position="14"/>
        <end position="25"/>
    </location>
</feature>
<sequence length="140" mass="14712">MQQTECSVRAPASKPQTSNLSSPSANPEKHTQCMSGDEEQPSGQAISPKGLTPDVTLALPCSHQSSYHKPSGSLLRLCHVAGTPECNDLFGSLLGRTSYYFSGVGFGISIAGWSNQLLGGLVELLRPIGIRGLDGLVGRT</sequence>
<dbReference type="EMBL" id="CM026422">
    <property type="protein sequence ID" value="KAG0585851.1"/>
    <property type="molecule type" value="Genomic_DNA"/>
</dbReference>
<accession>A0A8T0ISV8</accession>
<organism evidence="2 3">
    <name type="scientific">Ceratodon purpureus</name>
    <name type="common">Fire moss</name>
    <name type="synonym">Dicranum purpureum</name>
    <dbReference type="NCBI Taxonomy" id="3225"/>
    <lineage>
        <taxon>Eukaryota</taxon>
        <taxon>Viridiplantae</taxon>
        <taxon>Streptophyta</taxon>
        <taxon>Embryophyta</taxon>
        <taxon>Bryophyta</taxon>
        <taxon>Bryophytina</taxon>
        <taxon>Bryopsida</taxon>
        <taxon>Dicranidae</taxon>
        <taxon>Pseudoditrichales</taxon>
        <taxon>Ditrichaceae</taxon>
        <taxon>Ceratodon</taxon>
    </lineage>
</organism>
<feature type="region of interest" description="Disordered" evidence="1">
    <location>
        <begin position="1"/>
        <end position="51"/>
    </location>
</feature>
<protein>
    <submittedName>
        <fullName evidence="2">Uncharacterized protein</fullName>
    </submittedName>
</protein>
<evidence type="ECO:0000256" key="1">
    <source>
        <dbReference type="SAM" id="MobiDB-lite"/>
    </source>
</evidence>